<dbReference type="AlphaFoldDB" id="A0A553JT93"/>
<sequence>MDEQESTLIFPLPIHTSDGGKRYFTIPDSEKNPNLLLFAQFIHTVKCCDWLNLILREFAPHLSDFDFEELPVEEVIESLSGIDDILLKIEKLSKSVLEQTLSFAEKLPIVKEEENIEVIKKFASANSLHEAFEGHEGLDLVTNMFAALESKQADILQASLACHMAGLTKPAQTLLEEFVSNEFLHGNELYHWLTLDLASGVSKKYSARKAAKSGNDSKHRINRQVRAKAVKLYLDGTFHNPRHATKKLLPKVAEISAKLGSSLEWENNGFERLYGWLRASNKPKKV</sequence>
<keyword evidence="2" id="KW-1185">Reference proteome</keyword>
<organism evidence="1 2">
    <name type="scientific">Shewanella hanedai</name>
    <name type="common">Alteromonas hanedai</name>
    <dbReference type="NCBI Taxonomy" id="25"/>
    <lineage>
        <taxon>Bacteria</taxon>
        <taxon>Pseudomonadati</taxon>
        <taxon>Pseudomonadota</taxon>
        <taxon>Gammaproteobacteria</taxon>
        <taxon>Alteromonadales</taxon>
        <taxon>Shewanellaceae</taxon>
        <taxon>Shewanella</taxon>
    </lineage>
</organism>
<dbReference type="Proteomes" id="UP000318126">
    <property type="component" value="Unassembled WGS sequence"/>
</dbReference>
<evidence type="ECO:0000313" key="1">
    <source>
        <dbReference type="EMBL" id="TRY15621.1"/>
    </source>
</evidence>
<comment type="caution">
    <text evidence="1">The sequence shown here is derived from an EMBL/GenBank/DDBJ whole genome shotgun (WGS) entry which is preliminary data.</text>
</comment>
<evidence type="ECO:0000313" key="2">
    <source>
        <dbReference type="Proteomes" id="UP000318126"/>
    </source>
</evidence>
<reference evidence="2" key="1">
    <citation type="submission" date="2019-07" db="EMBL/GenBank/DDBJ databases">
        <title>Shewanella sp. YLB-08 draft genomic sequence.</title>
        <authorList>
            <person name="Yu L."/>
        </authorList>
    </citation>
    <scope>NUCLEOTIDE SEQUENCE [LARGE SCALE GENOMIC DNA]</scope>
    <source>
        <strain evidence="2">JCM 20706</strain>
    </source>
</reference>
<accession>A0A553JT93</accession>
<protein>
    <submittedName>
        <fullName evidence="1">Uncharacterized protein</fullName>
    </submittedName>
</protein>
<proteinExistence type="predicted"/>
<dbReference type="RefSeq" id="WP_143563233.1">
    <property type="nucleotide sequence ID" value="NZ_BMPL01000003.1"/>
</dbReference>
<gene>
    <name evidence="1" type="ORF">FN961_03865</name>
</gene>
<dbReference type="EMBL" id="VKGK01000003">
    <property type="protein sequence ID" value="TRY15621.1"/>
    <property type="molecule type" value="Genomic_DNA"/>
</dbReference>
<name>A0A553JT93_SHEHA</name>